<accession>A0A8H7JF85</accession>
<reference evidence="3" key="1">
    <citation type="submission" date="2018-12" db="EMBL/GenBank/DDBJ databases">
        <authorList>
            <person name="Syme R.A."/>
            <person name="Farfan-Caceres L."/>
            <person name="Lichtenzveig J."/>
        </authorList>
    </citation>
    <scope>NUCLEOTIDE SEQUENCE</scope>
    <source>
        <strain evidence="3">Al4</strain>
    </source>
</reference>
<dbReference type="InterPro" id="IPR050879">
    <property type="entry name" value="Acyltransferase_3"/>
</dbReference>
<gene>
    <name evidence="3" type="ORF">EKO04_001056</name>
</gene>
<comment type="caution">
    <text evidence="3">The sequence shown here is derived from an EMBL/GenBank/DDBJ whole genome shotgun (WGS) entry which is preliminary data.</text>
</comment>
<keyword evidence="1" id="KW-0472">Membrane</keyword>
<keyword evidence="1" id="KW-1133">Transmembrane helix</keyword>
<evidence type="ECO:0000256" key="1">
    <source>
        <dbReference type="SAM" id="Phobius"/>
    </source>
</evidence>
<proteinExistence type="predicted"/>
<dbReference type="OrthoDB" id="5819582at2759"/>
<dbReference type="Pfam" id="PF01757">
    <property type="entry name" value="Acyl_transf_3"/>
    <property type="match status" value="1"/>
</dbReference>
<dbReference type="GO" id="GO:0016747">
    <property type="term" value="F:acyltransferase activity, transferring groups other than amino-acyl groups"/>
    <property type="evidence" value="ECO:0007669"/>
    <property type="project" value="InterPro"/>
</dbReference>
<feature type="domain" description="Acyltransferase 3" evidence="2">
    <location>
        <begin position="55"/>
        <end position="432"/>
    </location>
</feature>
<organism evidence="3 4">
    <name type="scientific">Ascochyta lentis</name>
    <dbReference type="NCBI Taxonomy" id="205686"/>
    <lineage>
        <taxon>Eukaryota</taxon>
        <taxon>Fungi</taxon>
        <taxon>Dikarya</taxon>
        <taxon>Ascomycota</taxon>
        <taxon>Pezizomycotina</taxon>
        <taxon>Dothideomycetes</taxon>
        <taxon>Pleosporomycetidae</taxon>
        <taxon>Pleosporales</taxon>
        <taxon>Pleosporineae</taxon>
        <taxon>Didymellaceae</taxon>
        <taxon>Ascochyta</taxon>
    </lineage>
</organism>
<feature type="transmembrane region" description="Helical" evidence="1">
    <location>
        <begin position="257"/>
        <end position="279"/>
    </location>
</feature>
<name>A0A8H7JF85_9PLEO</name>
<feature type="transmembrane region" description="Helical" evidence="1">
    <location>
        <begin position="354"/>
        <end position="373"/>
    </location>
</feature>
<dbReference type="PANTHER" id="PTHR23028:SF125">
    <property type="entry name" value="ACYLTRANSFERASE"/>
    <property type="match status" value="1"/>
</dbReference>
<dbReference type="PANTHER" id="PTHR23028">
    <property type="entry name" value="ACETYLTRANSFERASE"/>
    <property type="match status" value="1"/>
</dbReference>
<reference evidence="3" key="2">
    <citation type="submission" date="2020-09" db="EMBL/GenBank/DDBJ databases">
        <title>Reference genome assembly for Australian Ascochyta lentis isolate Al4.</title>
        <authorList>
            <person name="Lee R.C."/>
            <person name="Farfan-Caceres L.M."/>
            <person name="Debler J.W."/>
            <person name="Williams A.H."/>
            <person name="Henares B.M."/>
        </authorList>
    </citation>
    <scope>NUCLEOTIDE SEQUENCE</scope>
    <source>
        <strain evidence="3">Al4</strain>
    </source>
</reference>
<protein>
    <recommendedName>
        <fullName evidence="2">Acyltransferase 3 domain-containing protein</fullName>
    </recommendedName>
</protein>
<feature type="transmembrane region" description="Helical" evidence="1">
    <location>
        <begin position="300"/>
        <end position="318"/>
    </location>
</feature>
<evidence type="ECO:0000313" key="4">
    <source>
        <dbReference type="Proteomes" id="UP000651452"/>
    </source>
</evidence>
<dbReference type="Proteomes" id="UP000651452">
    <property type="component" value="Unassembled WGS sequence"/>
</dbReference>
<dbReference type="AlphaFoldDB" id="A0A8H7JF85"/>
<feature type="transmembrane region" description="Helical" evidence="1">
    <location>
        <begin position="385"/>
        <end position="405"/>
    </location>
</feature>
<dbReference type="EMBL" id="RZGK01000002">
    <property type="protein sequence ID" value="KAF9701966.1"/>
    <property type="molecule type" value="Genomic_DNA"/>
</dbReference>
<sequence length="490" mass="56592">MPTKIEGPLDRLEDTKSYSATWRPVRATRWSLDVVRPEFLALRPGSPKKLLRRTAWLDGLRGFAAFLVYLHHNQLWAHDIHGNSVFENGFGYQGRHYFAALPFVRHFFSGGHFAVAIFFVISGYVLSVKSLGSIQKSQHMVSADSVGSALFRRWLRLYLPVIGFTLSWMMVRHWTDVWVDFGERRSSWSDEFKAWYYSFKNYSFVFLTGENLDFTNNYNGHLWSIPIEFKGSIIVYTVISALSRCTRNARLWCEVALIFYFLYVVDGWYGALFMGGMLLSDLDLLALDNEEPRFLAKLEGFKEFIFFHLFLVAMYLGGVPSCETPGGNRDLLASSPGWKWLYKLRPQAVWDVKWFYLTWAAILTVASIPRLPWLKRFFETRFCQYLGRISFALYLVHGIVIYVLAGRLYAAVGFKKNGHKNIPQWVNIFPLAMNGPMGFELAFWAVQLVNLPVTLYVAEVVTKLFDEPSVKVSNWLYKQALAPQPLSPKR</sequence>
<evidence type="ECO:0000259" key="2">
    <source>
        <dbReference type="Pfam" id="PF01757"/>
    </source>
</evidence>
<keyword evidence="4" id="KW-1185">Reference proteome</keyword>
<dbReference type="InterPro" id="IPR002656">
    <property type="entry name" value="Acyl_transf_3_dom"/>
</dbReference>
<evidence type="ECO:0000313" key="3">
    <source>
        <dbReference type="EMBL" id="KAF9701966.1"/>
    </source>
</evidence>
<keyword evidence="1" id="KW-0812">Transmembrane</keyword>
<feature type="transmembrane region" description="Helical" evidence="1">
    <location>
        <begin position="157"/>
        <end position="175"/>
    </location>
</feature>
<feature type="transmembrane region" description="Helical" evidence="1">
    <location>
        <begin position="107"/>
        <end position="126"/>
    </location>
</feature>